<reference evidence="2 3" key="1">
    <citation type="journal article" date="2011" name="PLoS Genet.">
        <title>Comparative genomic analysis of human fungal pathogens causing paracoccidioidomycosis.</title>
        <authorList>
            <person name="Desjardins C.A."/>
            <person name="Champion M.D."/>
            <person name="Holder J.W."/>
            <person name="Muszewska A."/>
            <person name="Goldberg J."/>
            <person name="Bailao A.M."/>
            <person name="Brigido M.M."/>
            <person name="Ferreira M.E."/>
            <person name="Garcia A.M."/>
            <person name="Grynberg M."/>
            <person name="Gujja S."/>
            <person name="Heiman D.I."/>
            <person name="Henn M.R."/>
            <person name="Kodira C.D."/>
            <person name="Leon-Narvaez H."/>
            <person name="Longo L.V."/>
            <person name="Ma L.J."/>
            <person name="Malavazi I."/>
            <person name="Matsuo A.L."/>
            <person name="Morais F.V."/>
            <person name="Pereira M."/>
            <person name="Rodriguez-Brito S."/>
            <person name="Sakthikumar S."/>
            <person name="Salem-Izacc S.M."/>
            <person name="Sykes S.M."/>
            <person name="Teixeira M.M."/>
            <person name="Vallejo M.C."/>
            <person name="Walter M.E."/>
            <person name="Yandava C."/>
            <person name="Young S."/>
            <person name="Zeng Q."/>
            <person name="Zucker J."/>
            <person name="Felipe M.S."/>
            <person name="Goldman G.H."/>
            <person name="Haas B.J."/>
            <person name="McEwen J.G."/>
            <person name="Nino-Vega G."/>
            <person name="Puccia R."/>
            <person name="San-Blas G."/>
            <person name="Soares C.M."/>
            <person name="Birren B.W."/>
            <person name="Cuomo C.A."/>
        </authorList>
    </citation>
    <scope>NUCLEOTIDE SEQUENCE [LARGE SCALE GENOMIC DNA]</scope>
    <source>
        <strain evidence="3">ATCC MYA-826 / Pb01</strain>
    </source>
</reference>
<evidence type="ECO:0000313" key="3">
    <source>
        <dbReference type="Proteomes" id="UP000002059"/>
    </source>
</evidence>
<feature type="compositionally biased region" description="Basic residues" evidence="1">
    <location>
        <begin position="52"/>
        <end position="66"/>
    </location>
</feature>
<organism evidence="2 3">
    <name type="scientific">Paracoccidioides lutzii (strain ATCC MYA-826 / Pb01)</name>
    <name type="common">Paracoccidioides brasiliensis</name>
    <dbReference type="NCBI Taxonomy" id="502779"/>
    <lineage>
        <taxon>Eukaryota</taxon>
        <taxon>Fungi</taxon>
        <taxon>Dikarya</taxon>
        <taxon>Ascomycota</taxon>
        <taxon>Pezizomycotina</taxon>
        <taxon>Eurotiomycetes</taxon>
        <taxon>Eurotiomycetidae</taxon>
        <taxon>Onygenales</taxon>
        <taxon>Ajellomycetaceae</taxon>
        <taxon>Paracoccidioides</taxon>
    </lineage>
</organism>
<keyword evidence="3" id="KW-1185">Reference proteome</keyword>
<dbReference type="VEuPathDB" id="FungiDB:PAAG_05565"/>
<protein>
    <submittedName>
        <fullName evidence="2">Uncharacterized protein</fullName>
    </submittedName>
</protein>
<feature type="compositionally biased region" description="Polar residues" evidence="1">
    <location>
        <begin position="1"/>
        <end position="10"/>
    </location>
</feature>
<gene>
    <name evidence="2" type="ORF">PAAG_05565</name>
</gene>
<feature type="region of interest" description="Disordered" evidence="1">
    <location>
        <begin position="1"/>
        <end position="22"/>
    </location>
</feature>
<feature type="region of interest" description="Disordered" evidence="1">
    <location>
        <begin position="45"/>
        <end position="68"/>
    </location>
</feature>
<dbReference type="RefSeq" id="XP_002792280.2">
    <property type="nucleotide sequence ID" value="XM_002792234.2"/>
</dbReference>
<dbReference type="Proteomes" id="UP000002059">
    <property type="component" value="Partially assembled WGS sequence"/>
</dbReference>
<dbReference type="HOGENOM" id="CLU_2360290_0_0_1"/>
<evidence type="ECO:0000256" key="1">
    <source>
        <dbReference type="SAM" id="MobiDB-lite"/>
    </source>
</evidence>
<dbReference type="KEGG" id="pbl:PAAG_05565"/>
<evidence type="ECO:0000313" key="2">
    <source>
        <dbReference type="EMBL" id="EEH34516.2"/>
    </source>
</evidence>
<name>C1H472_PARBA</name>
<accession>C1H472</accession>
<dbReference type="GeneID" id="9095744"/>
<dbReference type="EMBL" id="KN294006">
    <property type="protein sequence ID" value="EEH34516.2"/>
    <property type="molecule type" value="Genomic_DNA"/>
</dbReference>
<proteinExistence type="predicted"/>
<sequence length="96" mass="11065">MLITTGAASQEKNEGATRVGNKAKDEVEEITKYLLRGGIRRKWKKEKQWGGSRKRKTRKWKMKKKMTGTNSQVGLLRWLIFSGVDVAWKVKNEDKG</sequence>
<dbReference type="AlphaFoldDB" id="C1H472"/>